<evidence type="ECO:0000313" key="7">
    <source>
        <dbReference type="Proteomes" id="UP000253208"/>
    </source>
</evidence>
<evidence type="ECO:0000256" key="2">
    <source>
        <dbReference type="ARBA" id="ARBA00022448"/>
    </source>
</evidence>
<evidence type="ECO:0000256" key="3">
    <source>
        <dbReference type="ARBA" id="ARBA00022741"/>
    </source>
</evidence>
<dbReference type="PROSITE" id="PS00211">
    <property type="entry name" value="ABC_TRANSPORTER_1"/>
    <property type="match status" value="1"/>
</dbReference>
<dbReference type="InterPro" id="IPR027417">
    <property type="entry name" value="P-loop_NTPase"/>
</dbReference>
<dbReference type="Gene3D" id="3.40.50.300">
    <property type="entry name" value="P-loop containing nucleotide triphosphate hydrolases"/>
    <property type="match status" value="1"/>
</dbReference>
<dbReference type="AlphaFoldDB" id="A0A367G7R2"/>
<dbReference type="SMART" id="SM00382">
    <property type="entry name" value="AAA"/>
    <property type="match status" value="1"/>
</dbReference>
<dbReference type="GO" id="GO:0016887">
    <property type="term" value="F:ATP hydrolysis activity"/>
    <property type="evidence" value="ECO:0007669"/>
    <property type="project" value="InterPro"/>
</dbReference>
<dbReference type="Pfam" id="PF00005">
    <property type="entry name" value="ABC_tran"/>
    <property type="match status" value="1"/>
</dbReference>
<proteinExistence type="inferred from homology"/>
<dbReference type="SUPFAM" id="SSF52540">
    <property type="entry name" value="P-loop containing nucleoside triphosphate hydrolases"/>
    <property type="match status" value="1"/>
</dbReference>
<keyword evidence="2" id="KW-0813">Transport</keyword>
<keyword evidence="3" id="KW-0547">Nucleotide-binding</keyword>
<dbReference type="GO" id="GO:0055085">
    <property type="term" value="P:transmembrane transport"/>
    <property type="evidence" value="ECO:0007669"/>
    <property type="project" value="UniProtKB-ARBA"/>
</dbReference>
<dbReference type="InterPro" id="IPR003439">
    <property type="entry name" value="ABC_transporter-like_ATP-bd"/>
</dbReference>
<dbReference type="InterPro" id="IPR017871">
    <property type="entry name" value="ABC_transporter-like_CS"/>
</dbReference>
<dbReference type="EMBL" id="PSQG01000002">
    <property type="protein sequence ID" value="RCH46074.1"/>
    <property type="molecule type" value="Genomic_DNA"/>
</dbReference>
<evidence type="ECO:0000259" key="5">
    <source>
        <dbReference type="PROSITE" id="PS50893"/>
    </source>
</evidence>
<feature type="domain" description="ABC transporter" evidence="5">
    <location>
        <begin position="8"/>
        <end position="250"/>
    </location>
</feature>
<sequence>MAENKNILEVHHLKKSFITGKKSFTAVEDVSFSLKTGEVLGIVGESGSGKSTVAKMITHLTEPTAGEIFLMEKDITHARGKNLREIYREMQMIFQTPAESFDPRCTLGDGIGESLRNMGISKKETRNRVEKLLLTCGLTPEYADRYPHQVSGGECQRAAIARALAVEPRVLICDEATSALDVTVQKQIMELLQKLKKENQLSFLFICHDLALVQLFCDRVIVMHDGHVEEEGTPEEIIEHPKTEYTEQLIRSVL</sequence>
<dbReference type="InterPro" id="IPR050319">
    <property type="entry name" value="ABC_transp_ATP-bind"/>
</dbReference>
<reference evidence="6 7" key="1">
    <citation type="submission" date="2018-02" db="EMBL/GenBank/DDBJ databases">
        <title>Complete genome sequencing of Faecalibacterium prausnitzii strains isolated from the human gut.</title>
        <authorList>
            <person name="Fitzgerald B.C."/>
            <person name="Shkoporov A.N."/>
            <person name="Ross P.R."/>
            <person name="Hill C."/>
        </authorList>
    </citation>
    <scope>NUCLEOTIDE SEQUENCE [LARGE SCALE GENOMIC DNA]</scope>
    <source>
        <strain evidence="6 7">APC942/31-1</strain>
    </source>
</reference>
<dbReference type="RefSeq" id="WP_114001506.1">
    <property type="nucleotide sequence ID" value="NZ_PSQG01000002.1"/>
</dbReference>
<dbReference type="Proteomes" id="UP000253208">
    <property type="component" value="Unassembled WGS sequence"/>
</dbReference>
<protein>
    <submittedName>
        <fullName evidence="6">ABC transporter ATP-binding protein</fullName>
    </submittedName>
</protein>
<evidence type="ECO:0000256" key="1">
    <source>
        <dbReference type="ARBA" id="ARBA00005417"/>
    </source>
</evidence>
<name>A0A367G7R2_9FIRM</name>
<dbReference type="CDD" id="cd03257">
    <property type="entry name" value="ABC_NikE_OppD_transporters"/>
    <property type="match status" value="1"/>
</dbReference>
<gene>
    <name evidence="6" type="ORF">C4886_01545</name>
</gene>
<organism evidence="6 7">
    <name type="scientific">Blautia obeum</name>
    <dbReference type="NCBI Taxonomy" id="40520"/>
    <lineage>
        <taxon>Bacteria</taxon>
        <taxon>Bacillati</taxon>
        <taxon>Bacillota</taxon>
        <taxon>Clostridia</taxon>
        <taxon>Lachnospirales</taxon>
        <taxon>Lachnospiraceae</taxon>
        <taxon>Blautia</taxon>
    </lineage>
</organism>
<dbReference type="PANTHER" id="PTHR43776:SF7">
    <property type="entry name" value="D,D-DIPEPTIDE TRANSPORT ATP-BINDING PROTEIN DDPF-RELATED"/>
    <property type="match status" value="1"/>
</dbReference>
<comment type="caution">
    <text evidence="6">The sequence shown here is derived from an EMBL/GenBank/DDBJ whole genome shotgun (WGS) entry which is preliminary data.</text>
</comment>
<evidence type="ECO:0000256" key="4">
    <source>
        <dbReference type="ARBA" id="ARBA00022840"/>
    </source>
</evidence>
<keyword evidence="4 6" id="KW-0067">ATP-binding</keyword>
<evidence type="ECO:0000313" key="6">
    <source>
        <dbReference type="EMBL" id="RCH46074.1"/>
    </source>
</evidence>
<comment type="similarity">
    <text evidence="1">Belongs to the ABC transporter superfamily.</text>
</comment>
<dbReference type="PROSITE" id="PS50893">
    <property type="entry name" value="ABC_TRANSPORTER_2"/>
    <property type="match status" value="1"/>
</dbReference>
<accession>A0A367G7R2</accession>
<dbReference type="PANTHER" id="PTHR43776">
    <property type="entry name" value="TRANSPORT ATP-BINDING PROTEIN"/>
    <property type="match status" value="1"/>
</dbReference>
<dbReference type="GO" id="GO:0005524">
    <property type="term" value="F:ATP binding"/>
    <property type="evidence" value="ECO:0007669"/>
    <property type="project" value="UniProtKB-KW"/>
</dbReference>
<dbReference type="InterPro" id="IPR003593">
    <property type="entry name" value="AAA+_ATPase"/>
</dbReference>